<evidence type="ECO:0000256" key="5">
    <source>
        <dbReference type="ARBA" id="ARBA00023085"/>
    </source>
</evidence>
<evidence type="ECO:0000256" key="7">
    <source>
        <dbReference type="RuleBase" id="RU000589"/>
    </source>
</evidence>
<dbReference type="Proteomes" id="UP000092600">
    <property type="component" value="Unassembled WGS sequence"/>
</dbReference>
<evidence type="ECO:0000256" key="4">
    <source>
        <dbReference type="ARBA" id="ARBA00022801"/>
    </source>
</evidence>
<dbReference type="InterPro" id="IPR012334">
    <property type="entry name" value="Pectin_lyas_fold"/>
</dbReference>
<comment type="function">
    <text evidence="7">Acts in the modification of cell walls via demethylesterification of cell wall pectin.</text>
</comment>
<accession>A0A199VJF8</accession>
<comment type="subcellular location">
    <subcellularLocation>
        <location evidence="7">Secreted</location>
        <location evidence="7">Cell wall</location>
    </subcellularLocation>
</comment>
<comment type="pathway">
    <text evidence="1 7">Glycan metabolism; pectin degradation; 2-dehydro-3-deoxy-D-gluconate from pectin: step 1/5.</text>
</comment>
<dbReference type="SUPFAM" id="SSF51126">
    <property type="entry name" value="Pectin lyase-like"/>
    <property type="match status" value="1"/>
</dbReference>
<evidence type="ECO:0000256" key="3">
    <source>
        <dbReference type="ARBA" id="ARBA00007786"/>
    </source>
</evidence>
<protein>
    <recommendedName>
        <fullName evidence="7">Pectinesterase</fullName>
        <ecNumber evidence="7">3.1.1.11</ecNumber>
    </recommendedName>
</protein>
<dbReference type="PROSITE" id="PS00800">
    <property type="entry name" value="PECTINESTERASE_1"/>
    <property type="match status" value="1"/>
</dbReference>
<comment type="similarity">
    <text evidence="2">In the N-terminal section; belongs to the PMEI family.</text>
</comment>
<proteinExistence type="inferred from homology"/>
<comment type="caution">
    <text evidence="10">The sequence shown here is derived from an EMBL/GenBank/DDBJ whole genome shotgun (WGS) entry which is preliminary data.</text>
</comment>
<evidence type="ECO:0000259" key="9">
    <source>
        <dbReference type="Pfam" id="PF04043"/>
    </source>
</evidence>
<evidence type="ECO:0000259" key="8">
    <source>
        <dbReference type="Pfam" id="PF01095"/>
    </source>
</evidence>
<dbReference type="Pfam" id="PF04043">
    <property type="entry name" value="PMEI"/>
    <property type="match status" value="1"/>
</dbReference>
<comment type="similarity">
    <text evidence="3">In the C-terminal section; belongs to the pectinesterase family.</text>
</comment>
<dbReference type="InterPro" id="IPR018040">
    <property type="entry name" value="Pectinesterase_Tyr_AS"/>
</dbReference>
<dbReference type="InterPro" id="IPR035513">
    <property type="entry name" value="Invertase/methylesterase_inhib"/>
</dbReference>
<dbReference type="InterPro" id="IPR011050">
    <property type="entry name" value="Pectin_lyase_fold/virulence"/>
</dbReference>
<dbReference type="GO" id="GO:0004857">
    <property type="term" value="F:enzyme inhibitor activity"/>
    <property type="evidence" value="ECO:0007669"/>
    <property type="project" value="InterPro"/>
</dbReference>
<feature type="active site" evidence="6">
    <location>
        <position position="325"/>
    </location>
</feature>
<keyword evidence="7" id="KW-0134">Cell wall</keyword>
<dbReference type="STRING" id="4615.A0A199VJF8"/>
<dbReference type="Gene3D" id="2.160.20.10">
    <property type="entry name" value="Single-stranded right-handed beta-helix, Pectin lyase-like"/>
    <property type="match status" value="1"/>
</dbReference>
<dbReference type="InterPro" id="IPR000070">
    <property type="entry name" value="Pectinesterase_cat"/>
</dbReference>
<dbReference type="Pfam" id="PF01095">
    <property type="entry name" value="Pectinesterase"/>
    <property type="match status" value="1"/>
</dbReference>
<organism evidence="10 11">
    <name type="scientific">Ananas comosus</name>
    <name type="common">Pineapple</name>
    <name type="synonym">Ananas ananas</name>
    <dbReference type="NCBI Taxonomy" id="4615"/>
    <lineage>
        <taxon>Eukaryota</taxon>
        <taxon>Viridiplantae</taxon>
        <taxon>Streptophyta</taxon>
        <taxon>Embryophyta</taxon>
        <taxon>Tracheophyta</taxon>
        <taxon>Spermatophyta</taxon>
        <taxon>Magnoliopsida</taxon>
        <taxon>Liliopsida</taxon>
        <taxon>Poales</taxon>
        <taxon>Bromeliaceae</taxon>
        <taxon>Bromelioideae</taxon>
        <taxon>Ananas</taxon>
    </lineage>
</organism>
<evidence type="ECO:0000256" key="2">
    <source>
        <dbReference type="ARBA" id="ARBA00006027"/>
    </source>
</evidence>
<keyword evidence="7" id="KW-0964">Secreted</keyword>
<dbReference type="InterPro" id="IPR033131">
    <property type="entry name" value="Pectinesterase_Asp_AS"/>
</dbReference>
<dbReference type="EC" id="3.1.1.11" evidence="7"/>
<evidence type="ECO:0000313" key="11">
    <source>
        <dbReference type="Proteomes" id="UP000092600"/>
    </source>
</evidence>
<dbReference type="GO" id="GO:0030599">
    <property type="term" value="F:pectinesterase activity"/>
    <property type="evidence" value="ECO:0007669"/>
    <property type="project" value="UniProtKB-UniRule"/>
</dbReference>
<dbReference type="Gene3D" id="1.20.140.40">
    <property type="entry name" value="Invertase/pectin methylesterase inhibitor family protein"/>
    <property type="match status" value="1"/>
</dbReference>
<reference evidence="10 11" key="1">
    <citation type="journal article" date="2016" name="DNA Res.">
        <title>The draft genome of MD-2 pineapple using hybrid error correction of long reads.</title>
        <authorList>
            <person name="Redwan R.M."/>
            <person name="Saidin A."/>
            <person name="Kumar S.V."/>
        </authorList>
    </citation>
    <scope>NUCLEOTIDE SEQUENCE [LARGE SCALE GENOMIC DNA]</scope>
    <source>
        <strain evidence="11">cv. MD2</strain>
        <tissue evidence="10">Leaf</tissue>
    </source>
</reference>
<dbReference type="FunFam" id="2.160.20.10:FF:000001">
    <property type="entry name" value="Pectinesterase"/>
    <property type="match status" value="1"/>
</dbReference>
<evidence type="ECO:0000313" key="10">
    <source>
        <dbReference type="EMBL" id="OAY77287.1"/>
    </source>
</evidence>
<dbReference type="AlphaFoldDB" id="A0A199VJF8"/>
<evidence type="ECO:0000256" key="1">
    <source>
        <dbReference type="ARBA" id="ARBA00005184"/>
    </source>
</evidence>
<dbReference type="PANTHER" id="PTHR31707">
    <property type="entry name" value="PECTINESTERASE"/>
    <property type="match status" value="1"/>
</dbReference>
<dbReference type="PROSITE" id="PS00503">
    <property type="entry name" value="PECTINESTERASE_2"/>
    <property type="match status" value="1"/>
</dbReference>
<keyword evidence="5 7" id="KW-0063">Aspartyl esterase</keyword>
<sequence length="486" mass="51514">MQYSPPPPHQTLTQLGFRAALLRATLNHAARTRDLSLLLRPSTSTSTAAAAAAAASPRRLLDAAWADCRQLYGSTVRLLAQSAAPTAGSQSRLSAAAASLRACPRGFAELGLSAAWPASPFSGTNLSESVSNLLAINAALAPPVDSGGFVNRRLLQQHFSPAAAAATDADVVVAKDGSGDYRTISEAVAAAAARRKRGSDGARRFVIYVKEGVYDENVRVTYDVPNLVMIGDGVDRTVVTGSRSVGDGSTTYSSATFSVAGDGFIARGITFENTAGPQMYQAVAACVESDLAVFYQCSFRGYQDTLYVFSRRQFYRECDIYGTIDFVFGDAAAILQSCNLYIRRPLDGQMNSVTAQGRSDPNENTGIIVHGSVVAAAADLRAVSGAFKSYLGRPWGSYSRTVFMKTSMDGSIDPAGWLPWSGSFGLNTLYYGEYLNSGVGADTSRRVRWPGYHVMSTVEALQFAVGTFLAGDAWIVAAGVPVTLGL</sequence>
<dbReference type="UniPathway" id="UPA00545">
    <property type="reaction ID" value="UER00823"/>
</dbReference>
<dbReference type="SUPFAM" id="SSF101148">
    <property type="entry name" value="Plant invertase/pectin methylesterase inhibitor"/>
    <property type="match status" value="1"/>
</dbReference>
<dbReference type="GO" id="GO:0045490">
    <property type="term" value="P:pectin catabolic process"/>
    <property type="evidence" value="ECO:0007669"/>
    <property type="project" value="UniProtKB-UniRule"/>
</dbReference>
<dbReference type="InterPro" id="IPR006501">
    <property type="entry name" value="Pectinesterase_inhib_dom"/>
</dbReference>
<keyword evidence="4 7" id="KW-0378">Hydrolase</keyword>
<feature type="domain" description="Pectinesterase inhibitor" evidence="9">
    <location>
        <begin position="15"/>
        <end position="136"/>
    </location>
</feature>
<gene>
    <name evidence="10" type="ORF">ACMD2_21345</name>
</gene>
<evidence type="ECO:0000256" key="6">
    <source>
        <dbReference type="PROSITE-ProRule" id="PRU10040"/>
    </source>
</evidence>
<name>A0A199VJF8_ANACO</name>
<dbReference type="EMBL" id="LSRQ01001563">
    <property type="protein sequence ID" value="OAY77287.1"/>
    <property type="molecule type" value="Genomic_DNA"/>
</dbReference>
<feature type="domain" description="Pectinesterase catalytic" evidence="8">
    <location>
        <begin position="170"/>
        <end position="472"/>
    </location>
</feature>
<comment type="catalytic activity">
    <reaction evidence="7">
        <text>[(1-&gt;4)-alpha-D-galacturonosyl methyl ester](n) + n H2O = [(1-&gt;4)-alpha-D-galacturonosyl](n) + n methanol + n H(+)</text>
        <dbReference type="Rhea" id="RHEA:22380"/>
        <dbReference type="Rhea" id="RHEA-COMP:14570"/>
        <dbReference type="Rhea" id="RHEA-COMP:14573"/>
        <dbReference type="ChEBI" id="CHEBI:15377"/>
        <dbReference type="ChEBI" id="CHEBI:15378"/>
        <dbReference type="ChEBI" id="CHEBI:17790"/>
        <dbReference type="ChEBI" id="CHEBI:140522"/>
        <dbReference type="ChEBI" id="CHEBI:140523"/>
        <dbReference type="EC" id="3.1.1.11"/>
    </reaction>
</comment>
<dbReference type="GO" id="GO:0042545">
    <property type="term" value="P:cell wall modification"/>
    <property type="evidence" value="ECO:0007669"/>
    <property type="project" value="UniProtKB-UniRule"/>
</dbReference>
<keyword evidence="7" id="KW-0961">Cell wall biogenesis/degradation</keyword>